<name>A0A4C1ZPU9_EUMVA</name>
<dbReference type="EMBL" id="BGZK01001947">
    <property type="protein sequence ID" value="GBP88647.1"/>
    <property type="molecule type" value="Genomic_DNA"/>
</dbReference>
<evidence type="ECO:0000313" key="2">
    <source>
        <dbReference type="Proteomes" id="UP000299102"/>
    </source>
</evidence>
<protein>
    <submittedName>
        <fullName evidence="1">Uncharacterized protein</fullName>
    </submittedName>
</protein>
<proteinExistence type="predicted"/>
<reference evidence="1 2" key="1">
    <citation type="journal article" date="2019" name="Commun. Biol.">
        <title>The bagworm genome reveals a unique fibroin gene that provides high tensile strength.</title>
        <authorList>
            <person name="Kono N."/>
            <person name="Nakamura H."/>
            <person name="Ohtoshi R."/>
            <person name="Tomita M."/>
            <person name="Numata K."/>
            <person name="Arakawa K."/>
        </authorList>
    </citation>
    <scope>NUCLEOTIDE SEQUENCE [LARGE SCALE GENOMIC DNA]</scope>
</reference>
<gene>
    <name evidence="1" type="ORF">EVAR_103892_1</name>
</gene>
<dbReference type="AlphaFoldDB" id="A0A4C1ZPU9"/>
<dbReference type="Proteomes" id="UP000299102">
    <property type="component" value="Unassembled WGS sequence"/>
</dbReference>
<organism evidence="1 2">
    <name type="scientific">Eumeta variegata</name>
    <name type="common">Bagworm moth</name>
    <name type="synonym">Eumeta japonica</name>
    <dbReference type="NCBI Taxonomy" id="151549"/>
    <lineage>
        <taxon>Eukaryota</taxon>
        <taxon>Metazoa</taxon>
        <taxon>Ecdysozoa</taxon>
        <taxon>Arthropoda</taxon>
        <taxon>Hexapoda</taxon>
        <taxon>Insecta</taxon>
        <taxon>Pterygota</taxon>
        <taxon>Neoptera</taxon>
        <taxon>Endopterygota</taxon>
        <taxon>Lepidoptera</taxon>
        <taxon>Glossata</taxon>
        <taxon>Ditrysia</taxon>
        <taxon>Tineoidea</taxon>
        <taxon>Psychidae</taxon>
        <taxon>Oiketicinae</taxon>
        <taxon>Eumeta</taxon>
    </lineage>
</organism>
<comment type="caution">
    <text evidence="1">The sequence shown here is derived from an EMBL/GenBank/DDBJ whole genome shotgun (WGS) entry which is preliminary data.</text>
</comment>
<accession>A0A4C1ZPU9</accession>
<sequence>MPQRFWGSGASAVFHPHSARVRRVQVHTLASPCACASMRMSGAFVDNSRSPSYGSKPCFDTSPGRAGRGSAEGAAPALGLQALVAVELERPHVLRPARAPLGPLALRRRRRALHRDRCLNALQRKDRAKSSENLFNRVTVLGHEQASGMTSSPFPEHQNPYRRFGILMGVGEQPNRRVRAPFSRLSAARSSAGALRPSSALHNMCACAEIAGTRERLAAPAHGGPTLGSDSSAMLAKSAARLWRPLWCFGKYICKMKNLSKSYHSLYNQPRAVRLYCGLLLINNLLS</sequence>
<keyword evidence="2" id="KW-1185">Reference proteome</keyword>
<evidence type="ECO:0000313" key="1">
    <source>
        <dbReference type="EMBL" id="GBP88647.1"/>
    </source>
</evidence>